<dbReference type="STRING" id="45496.SAMN04488079_11021"/>
<gene>
    <name evidence="3" type="ORF">SAMN04488079_11021</name>
</gene>
<proteinExistence type="predicted"/>
<accession>A0A1I3Z885</accession>
<name>A0A1I3Z885_9GAMM</name>
<dbReference type="Pfam" id="PF09832">
    <property type="entry name" value="DUF2059"/>
    <property type="match status" value="1"/>
</dbReference>
<organism evidence="3 4">
    <name type="scientific">Methylophaga sulfidovorans</name>
    <dbReference type="NCBI Taxonomy" id="45496"/>
    <lineage>
        <taxon>Bacteria</taxon>
        <taxon>Pseudomonadati</taxon>
        <taxon>Pseudomonadota</taxon>
        <taxon>Gammaproteobacteria</taxon>
        <taxon>Thiotrichales</taxon>
        <taxon>Piscirickettsiaceae</taxon>
        <taxon>Methylophaga</taxon>
    </lineage>
</organism>
<reference evidence="4" key="1">
    <citation type="submission" date="2016-10" db="EMBL/GenBank/DDBJ databases">
        <authorList>
            <person name="Varghese N."/>
            <person name="Submissions S."/>
        </authorList>
    </citation>
    <scope>NUCLEOTIDE SEQUENCE [LARGE SCALE GENOMIC DNA]</scope>
    <source>
        <strain evidence="4">DSM 11578</strain>
    </source>
</reference>
<dbReference type="Proteomes" id="UP000198924">
    <property type="component" value="Unassembled WGS sequence"/>
</dbReference>
<feature type="domain" description="DUF2059" evidence="2">
    <location>
        <begin position="79"/>
        <end position="134"/>
    </location>
</feature>
<evidence type="ECO:0000259" key="2">
    <source>
        <dbReference type="Pfam" id="PF09832"/>
    </source>
</evidence>
<dbReference type="AlphaFoldDB" id="A0A1I3Z885"/>
<dbReference type="OrthoDB" id="191313at2"/>
<dbReference type="InterPro" id="IPR018637">
    <property type="entry name" value="DUF2059"/>
</dbReference>
<dbReference type="RefSeq" id="WP_091713939.1">
    <property type="nucleotide sequence ID" value="NZ_FOSH01000010.1"/>
</dbReference>
<dbReference type="EMBL" id="FOSH01000010">
    <property type="protein sequence ID" value="SFK40253.1"/>
    <property type="molecule type" value="Genomic_DNA"/>
</dbReference>
<evidence type="ECO:0000313" key="3">
    <source>
        <dbReference type="EMBL" id="SFK40253.1"/>
    </source>
</evidence>
<sequence>MKFIHVFALALFLAASQVSLADTASEKEAAELMQAVGMKSALEQSMEQMLDIQINNNPSLAPFRSVMLTFFKKYMSYESLKPDIIRIYADAFTAKELKDIREFYASKTGQKAIKLMPQLMRQGGEIGAKRVQAHIGELEEMIKAEAARLKKEAK</sequence>
<keyword evidence="4" id="KW-1185">Reference proteome</keyword>
<evidence type="ECO:0000256" key="1">
    <source>
        <dbReference type="SAM" id="SignalP"/>
    </source>
</evidence>
<keyword evidence="1" id="KW-0732">Signal</keyword>
<protein>
    <recommendedName>
        <fullName evidence="2">DUF2059 domain-containing protein</fullName>
    </recommendedName>
</protein>
<feature type="signal peptide" evidence="1">
    <location>
        <begin position="1"/>
        <end position="21"/>
    </location>
</feature>
<feature type="chain" id="PRO_5011658876" description="DUF2059 domain-containing protein" evidence="1">
    <location>
        <begin position="22"/>
        <end position="154"/>
    </location>
</feature>
<evidence type="ECO:0000313" key="4">
    <source>
        <dbReference type="Proteomes" id="UP000198924"/>
    </source>
</evidence>